<evidence type="ECO:0000313" key="6">
    <source>
        <dbReference type="EMBL" id="OPA96468.1"/>
    </source>
</evidence>
<dbReference type="Proteomes" id="UP000190965">
    <property type="component" value="Unassembled WGS sequence"/>
</dbReference>
<proteinExistence type="predicted"/>
<name>A0A1T2YWQ2_PSEFL</name>
<feature type="domain" description="PNPLA" evidence="5">
    <location>
        <begin position="62"/>
        <end position="307"/>
    </location>
</feature>
<dbReference type="Gene3D" id="1.20.1050.100">
    <property type="match status" value="1"/>
</dbReference>
<keyword evidence="2" id="KW-0442">Lipid degradation</keyword>
<dbReference type="Gene3D" id="3.40.1090.10">
    <property type="entry name" value="Cytosolic phospholipase A2 catalytic domain"/>
    <property type="match status" value="2"/>
</dbReference>
<dbReference type="GO" id="GO:0016787">
    <property type="term" value="F:hydrolase activity"/>
    <property type="evidence" value="ECO:0007669"/>
    <property type="project" value="UniProtKB-UniRule"/>
</dbReference>
<keyword evidence="2" id="KW-0378">Hydrolase</keyword>
<evidence type="ECO:0000259" key="5">
    <source>
        <dbReference type="PROSITE" id="PS51635"/>
    </source>
</evidence>
<dbReference type="Pfam" id="PF20848">
    <property type="entry name" value="ExoU_mid_dom"/>
    <property type="match status" value="1"/>
</dbReference>
<accession>A0A1T2YWQ2</accession>
<dbReference type="PROSITE" id="PS51635">
    <property type="entry name" value="PNPLA"/>
    <property type="match status" value="1"/>
</dbReference>
<dbReference type="EMBL" id="MSDF01000014">
    <property type="protein sequence ID" value="OPA96468.1"/>
    <property type="molecule type" value="Genomic_DNA"/>
</dbReference>
<dbReference type="InterPro" id="IPR016035">
    <property type="entry name" value="Acyl_Trfase/lysoPLipase"/>
</dbReference>
<dbReference type="OrthoDB" id="7021815at2"/>
<dbReference type="Pfam" id="PF20983">
    <property type="entry name" value="ExoU_C"/>
    <property type="match status" value="1"/>
</dbReference>
<dbReference type="PANTHER" id="PTHR46394:SF1">
    <property type="entry name" value="PNPLA DOMAIN-CONTAINING PROTEIN"/>
    <property type="match status" value="1"/>
</dbReference>
<organism evidence="6 7">
    <name type="scientific">Pseudomonas fluorescens</name>
    <dbReference type="NCBI Taxonomy" id="294"/>
    <lineage>
        <taxon>Bacteria</taxon>
        <taxon>Pseudomonadati</taxon>
        <taxon>Pseudomonadota</taxon>
        <taxon>Gammaproteobacteria</taxon>
        <taxon>Pseudomonadales</taxon>
        <taxon>Pseudomonadaceae</taxon>
        <taxon>Pseudomonas</taxon>
    </lineage>
</organism>
<keyword evidence="1 2" id="KW-0443">Lipid metabolism</keyword>
<evidence type="ECO:0000256" key="4">
    <source>
        <dbReference type="SAM" id="MobiDB-lite"/>
    </source>
</evidence>
<dbReference type="AlphaFoldDB" id="A0A1T2YWQ2"/>
<dbReference type="RefSeq" id="WP_078739529.1">
    <property type="nucleotide sequence ID" value="NZ_MSDF01000014.1"/>
</dbReference>
<keyword evidence="3" id="KW-0175">Coiled coil</keyword>
<reference evidence="6 7" key="1">
    <citation type="submission" date="2016-12" db="EMBL/GenBank/DDBJ databases">
        <title>Draft genome sequences of seven strains of Pseudomonas fluorescens that produce 4-formylaminooxyvinylglycine.</title>
        <authorList>
            <person name="Okrent R.A."/>
            <person name="Manning V.A."/>
            <person name="Trippe K.M."/>
        </authorList>
    </citation>
    <scope>NUCLEOTIDE SEQUENCE [LARGE SCALE GENOMIC DNA]</scope>
    <source>
        <strain evidence="6 7">P5A</strain>
    </source>
</reference>
<evidence type="ECO:0000256" key="3">
    <source>
        <dbReference type="SAM" id="Coils"/>
    </source>
</evidence>
<evidence type="ECO:0000256" key="2">
    <source>
        <dbReference type="PROSITE-ProRule" id="PRU01161"/>
    </source>
</evidence>
<feature type="short sequence motif" description="DGA/G" evidence="2">
    <location>
        <begin position="294"/>
        <end position="296"/>
    </location>
</feature>
<protein>
    <submittedName>
        <fullName evidence="6">Type III secretion system effector protein exou</fullName>
    </submittedName>
</protein>
<feature type="compositionally biased region" description="Low complexity" evidence="4">
    <location>
        <begin position="1"/>
        <end position="13"/>
    </location>
</feature>
<evidence type="ECO:0000256" key="1">
    <source>
        <dbReference type="ARBA" id="ARBA00023098"/>
    </source>
</evidence>
<sequence length="636" mass="68749">MSISSPVISRPSIGDTPTQRPVQQEAAKTLLLHEAGERKVTLNRDDRGRIDLTLSPPPVTQLVLSGGGAKGVAYPGAVKALEENNALTGIQSVSGSSAGAISAALLASGMTADEFTELSNSLDLSALMNSNNPIVRKLQEISSTAGKWFGKFSEKIQTALTVLPRLGTEAERLEELVRSQSRATVLARIGEAPSKASLPEVKAIADKLNAGGAVTFMDLQVLSRHIPTIKALNITGTGTFEGRSQLVVFNASLTPDMDIARAAHISASLPVVFKAPVEQGHGFQASGETTAFQDGGLMLNTPVDGLYQRQFPDSPLSRTEQLILTFETMPLQSRGGYGSAAADSALGVNFAANEQLNQARLKKVYADQTVQMPLKTEQGDYSGFFSGTVNFALPDAAKKDLQDNAHKAVSGHLQQRSQAREAHRFDSIEYAVLAMDDELFASVEGTLAEDDASRDVLRFRREAKELLAQVNQAITEANQTSDRLEITPRLASALRNLDALITHPAYAQWLAKQLNAPDSANFQQLLQVAAKLPRDTVSRVLLGAVDEMQRRNVAVVAFNFIRDVIYPALFQPGQPDSNVELLRRAERDLGRATTAEAVNRVLDELVERYAARSKASENLSPSTVVSRAKAWRMRVK</sequence>
<feature type="coiled-coil region" evidence="3">
    <location>
        <begin position="456"/>
        <end position="487"/>
    </location>
</feature>
<evidence type="ECO:0000313" key="7">
    <source>
        <dbReference type="Proteomes" id="UP000190965"/>
    </source>
</evidence>
<feature type="active site" description="Proton acceptor" evidence="2">
    <location>
        <position position="294"/>
    </location>
</feature>
<comment type="caution">
    <text evidence="6">The sequence shown here is derived from an EMBL/GenBank/DDBJ whole genome shotgun (WGS) entry which is preliminary data.</text>
</comment>
<dbReference type="InterPro" id="IPR049154">
    <property type="entry name" value="ExoU_C"/>
</dbReference>
<dbReference type="InterPro" id="IPR002641">
    <property type="entry name" value="PNPLA_dom"/>
</dbReference>
<dbReference type="SUPFAM" id="SSF52151">
    <property type="entry name" value="FabD/lysophospholipase-like"/>
    <property type="match status" value="1"/>
</dbReference>
<dbReference type="PANTHER" id="PTHR46394">
    <property type="entry name" value="ANNEXIN"/>
    <property type="match status" value="1"/>
</dbReference>
<dbReference type="Pfam" id="PF01734">
    <property type="entry name" value="Patatin"/>
    <property type="match status" value="1"/>
</dbReference>
<dbReference type="InterPro" id="IPR052580">
    <property type="entry name" value="Lipid_Hydrolase"/>
</dbReference>
<feature type="active site" description="Nucleophile" evidence="2">
    <location>
        <position position="97"/>
    </location>
</feature>
<feature type="short sequence motif" description="GXSXG" evidence="2">
    <location>
        <begin position="95"/>
        <end position="99"/>
    </location>
</feature>
<feature type="region of interest" description="Disordered" evidence="4">
    <location>
        <begin position="1"/>
        <end position="23"/>
    </location>
</feature>
<dbReference type="InterPro" id="IPR049155">
    <property type="entry name" value="ExoU_mid_dom"/>
</dbReference>
<dbReference type="GO" id="GO:0016042">
    <property type="term" value="P:lipid catabolic process"/>
    <property type="evidence" value="ECO:0007669"/>
    <property type="project" value="UniProtKB-UniRule"/>
</dbReference>
<feature type="short sequence motif" description="GXGXXG" evidence="2">
    <location>
        <begin position="66"/>
        <end position="71"/>
    </location>
</feature>
<gene>
    <name evidence="6" type="ORF">BFW87_09050</name>
</gene>